<organism evidence="4 5">
    <name type="scientific">Rahnella perminowiae</name>
    <dbReference type="NCBI Taxonomy" id="2816244"/>
    <lineage>
        <taxon>Bacteria</taxon>
        <taxon>Pseudomonadati</taxon>
        <taxon>Pseudomonadota</taxon>
        <taxon>Gammaproteobacteria</taxon>
        <taxon>Enterobacterales</taxon>
        <taxon>Yersiniaceae</taxon>
        <taxon>Rahnella</taxon>
    </lineage>
</organism>
<dbReference type="InterPro" id="IPR052155">
    <property type="entry name" value="Biofilm_reg_signaling"/>
</dbReference>
<comment type="caution">
    <text evidence="4">The sequence shown here is derived from an EMBL/GenBank/DDBJ whole genome shotgun (WGS) entry which is preliminary data.</text>
</comment>
<evidence type="ECO:0000313" key="5">
    <source>
        <dbReference type="Proteomes" id="UP000699865"/>
    </source>
</evidence>
<dbReference type="RefSeq" id="WP_217137607.1">
    <property type="nucleotide sequence ID" value="NZ_JAFMOU010000056.1"/>
</dbReference>
<dbReference type="NCBIfam" id="TIGR00229">
    <property type="entry name" value="sensory_box"/>
    <property type="match status" value="1"/>
</dbReference>
<dbReference type="SMART" id="SM00267">
    <property type="entry name" value="GGDEF"/>
    <property type="match status" value="1"/>
</dbReference>
<evidence type="ECO:0000259" key="2">
    <source>
        <dbReference type="PROSITE" id="PS50883"/>
    </source>
</evidence>
<proteinExistence type="predicted"/>
<dbReference type="InterPro" id="IPR000014">
    <property type="entry name" value="PAS"/>
</dbReference>
<sequence>MFNNLEVCQSVLNALPEAVFLKDKYFRLVFLNHKASKLFGKSSELLIGKKGLEHLGLPLASRILVQEKHVLDTGEPVEFEEQVPGPDNQTRTIVIRASRLILTTEAYLLISLSDISVLRQAEAHTRYLAYHDPLTGLYNRAAFNERLQNVLSPLTKTEQSGGVLILFDMDGFKNVNDTWGHQAGDLLLCEFARQLSHSTPEGSVIARLGGDEFAVLIEPPFSPEQAESLCQKIVLNTRAPFILKGALPYVTVSLGMVIIMPSDITAGECLRKADTALYEAKRMGKNRYCIYSELLDAGWVRKRKMKKALAMALLSGQGLDCAYQPLVLAQDGKIIGVEALARWEDPELGSVSPVQFIPLAEECGLIVPLGKFILRRACQEMLPWHDLSVSVNISPVQLCESDFASMILQLLAKEEFPPHRLELELTETAIMNSDTHSKEQLSLLRQHGIRIALDDFGTGYSSLSLLKDIMVDSVKIDRSFVQFVTQLEGTAAIVTAVSCLGHQLGLQVIAEGVETGEQRDFLIDAGCSQLQGYLFSRPLTKEKLAQLIATTDKDPTV</sequence>
<dbReference type="Pfam" id="PF00563">
    <property type="entry name" value="EAL"/>
    <property type="match status" value="1"/>
</dbReference>
<reference evidence="4 5" key="1">
    <citation type="submission" date="2021-03" db="EMBL/GenBank/DDBJ databases">
        <title>Five novel Rahnella species.</title>
        <authorList>
            <person name="Brady C."/>
            <person name="Asselin J."/>
            <person name="Beer S."/>
            <person name="Bruberg M.B."/>
            <person name="Crampton B."/>
            <person name="Venter S."/>
            <person name="Arnold D."/>
            <person name="Denman S."/>
        </authorList>
    </citation>
    <scope>NUCLEOTIDE SEQUENCE [LARGE SCALE GENOMIC DNA]</scope>
    <source>
        <strain evidence="4 5">L72c</strain>
    </source>
</reference>
<keyword evidence="5" id="KW-1185">Reference proteome</keyword>
<dbReference type="PANTHER" id="PTHR44757">
    <property type="entry name" value="DIGUANYLATE CYCLASE DGCP"/>
    <property type="match status" value="1"/>
</dbReference>
<dbReference type="SMART" id="SM00052">
    <property type="entry name" value="EAL"/>
    <property type="match status" value="1"/>
</dbReference>
<evidence type="ECO:0000259" key="3">
    <source>
        <dbReference type="PROSITE" id="PS50887"/>
    </source>
</evidence>
<dbReference type="InterPro" id="IPR001633">
    <property type="entry name" value="EAL_dom"/>
</dbReference>
<dbReference type="PROSITE" id="PS50883">
    <property type="entry name" value="EAL"/>
    <property type="match status" value="1"/>
</dbReference>
<dbReference type="PANTHER" id="PTHR44757:SF2">
    <property type="entry name" value="BIOFILM ARCHITECTURE MAINTENANCE PROTEIN MBAA"/>
    <property type="match status" value="1"/>
</dbReference>
<dbReference type="PROSITE" id="PS50887">
    <property type="entry name" value="GGDEF"/>
    <property type="match status" value="1"/>
</dbReference>
<dbReference type="EMBL" id="JAFMOU010000056">
    <property type="protein sequence ID" value="MBU9833705.1"/>
    <property type="molecule type" value="Genomic_DNA"/>
</dbReference>
<evidence type="ECO:0000259" key="1">
    <source>
        <dbReference type="PROSITE" id="PS50112"/>
    </source>
</evidence>
<dbReference type="Proteomes" id="UP000699865">
    <property type="component" value="Unassembled WGS sequence"/>
</dbReference>
<dbReference type="CDD" id="cd01948">
    <property type="entry name" value="EAL"/>
    <property type="match status" value="1"/>
</dbReference>
<evidence type="ECO:0000313" key="4">
    <source>
        <dbReference type="EMBL" id="MBU9833705.1"/>
    </source>
</evidence>
<protein>
    <submittedName>
        <fullName evidence="4">EAL domain-containing protein</fullName>
    </submittedName>
</protein>
<feature type="domain" description="GGDEF" evidence="3">
    <location>
        <begin position="160"/>
        <end position="293"/>
    </location>
</feature>
<dbReference type="CDD" id="cd01949">
    <property type="entry name" value="GGDEF"/>
    <property type="match status" value="1"/>
</dbReference>
<dbReference type="NCBIfam" id="TIGR00254">
    <property type="entry name" value="GGDEF"/>
    <property type="match status" value="1"/>
</dbReference>
<dbReference type="Pfam" id="PF08448">
    <property type="entry name" value="PAS_4"/>
    <property type="match status" value="1"/>
</dbReference>
<dbReference type="InterPro" id="IPR000160">
    <property type="entry name" value="GGDEF_dom"/>
</dbReference>
<dbReference type="InterPro" id="IPR013656">
    <property type="entry name" value="PAS_4"/>
</dbReference>
<dbReference type="Pfam" id="PF00990">
    <property type="entry name" value="GGDEF"/>
    <property type="match status" value="1"/>
</dbReference>
<dbReference type="CDD" id="cd00130">
    <property type="entry name" value="PAS"/>
    <property type="match status" value="1"/>
</dbReference>
<accession>A0ABS6KVR9</accession>
<dbReference type="PROSITE" id="PS50112">
    <property type="entry name" value="PAS"/>
    <property type="match status" value="1"/>
</dbReference>
<name>A0ABS6KVR9_9GAMM</name>
<gene>
    <name evidence="4" type="ORF">J1786_02515</name>
</gene>
<feature type="domain" description="PAS" evidence="1">
    <location>
        <begin position="4"/>
        <end position="49"/>
    </location>
</feature>
<feature type="domain" description="EAL" evidence="2">
    <location>
        <begin position="302"/>
        <end position="552"/>
    </location>
</feature>